<feature type="transmembrane region" description="Helical" evidence="1">
    <location>
        <begin position="43"/>
        <end position="65"/>
    </location>
</feature>
<dbReference type="AlphaFoldDB" id="A0A9W7LEI2"/>
<dbReference type="EMBL" id="BRYA01000310">
    <property type="protein sequence ID" value="GMI46692.1"/>
    <property type="molecule type" value="Genomic_DNA"/>
</dbReference>
<organism evidence="2 3">
    <name type="scientific">Triparma columacea</name>
    <dbReference type="NCBI Taxonomy" id="722753"/>
    <lineage>
        <taxon>Eukaryota</taxon>
        <taxon>Sar</taxon>
        <taxon>Stramenopiles</taxon>
        <taxon>Ochrophyta</taxon>
        <taxon>Bolidophyceae</taxon>
        <taxon>Parmales</taxon>
        <taxon>Triparmaceae</taxon>
        <taxon>Triparma</taxon>
    </lineage>
</organism>
<dbReference type="PANTHER" id="PTHR35734">
    <property type="entry name" value="OS01G0805200 PROTEIN"/>
    <property type="match status" value="1"/>
</dbReference>
<proteinExistence type="predicted"/>
<dbReference type="OrthoDB" id="5023at2759"/>
<evidence type="ECO:0000313" key="3">
    <source>
        <dbReference type="Proteomes" id="UP001165065"/>
    </source>
</evidence>
<evidence type="ECO:0000256" key="1">
    <source>
        <dbReference type="SAM" id="Phobius"/>
    </source>
</evidence>
<gene>
    <name evidence="2" type="ORF">TrCOL_g1640</name>
</gene>
<protein>
    <submittedName>
        <fullName evidence="2">Uncharacterized protein</fullName>
    </submittedName>
</protein>
<dbReference type="Pfam" id="PF11460">
    <property type="entry name" value="DUF3007"/>
    <property type="match status" value="1"/>
</dbReference>
<keyword evidence="1" id="KW-0812">Transmembrane</keyword>
<keyword evidence="1" id="KW-0472">Membrane</keyword>
<comment type="caution">
    <text evidence="2">The sequence shown here is derived from an EMBL/GenBank/DDBJ whole genome shotgun (WGS) entry which is preliminary data.</text>
</comment>
<dbReference type="InterPro" id="IPR021562">
    <property type="entry name" value="DUF3007"/>
</dbReference>
<dbReference type="PANTHER" id="PTHR35734:SF1">
    <property type="entry name" value="OS01G0805200 PROTEIN"/>
    <property type="match status" value="1"/>
</dbReference>
<keyword evidence="1" id="KW-1133">Transmembrane helix</keyword>
<reference evidence="3" key="1">
    <citation type="journal article" date="2023" name="Commun. Biol.">
        <title>Genome analysis of Parmales, the sister group of diatoms, reveals the evolutionary specialization of diatoms from phago-mixotrophs to photoautotrophs.</title>
        <authorList>
            <person name="Ban H."/>
            <person name="Sato S."/>
            <person name="Yoshikawa S."/>
            <person name="Yamada K."/>
            <person name="Nakamura Y."/>
            <person name="Ichinomiya M."/>
            <person name="Sato N."/>
            <person name="Blanc-Mathieu R."/>
            <person name="Endo H."/>
            <person name="Kuwata A."/>
            <person name="Ogata H."/>
        </authorList>
    </citation>
    <scope>NUCLEOTIDE SEQUENCE [LARGE SCALE GENOMIC DNA]</scope>
</reference>
<keyword evidence="3" id="KW-1185">Reference proteome</keyword>
<dbReference type="Proteomes" id="UP001165065">
    <property type="component" value="Unassembled WGS sequence"/>
</dbReference>
<evidence type="ECO:0000313" key="2">
    <source>
        <dbReference type="EMBL" id="GMI46692.1"/>
    </source>
</evidence>
<name>A0A9W7LEI2_9STRA</name>
<sequence length="112" mass="12914">MPTFLLDVNTKGGALFYSLVLFVVPLFVYVYQCNTSSLPPEEIGRNIGFVFTTAATLLWTSTYLFRVANKGMTYAKQLKDYEDGVIQRRLEELDDEEREGLLEEIEREGDRF</sequence>
<accession>A0A9W7LEI2</accession>
<feature type="transmembrane region" description="Helical" evidence="1">
    <location>
        <begin position="12"/>
        <end position="31"/>
    </location>
</feature>